<name>J4H4J4_9APHY</name>
<gene>
    <name evidence="1" type="ORF">FIBRA_07301</name>
</gene>
<keyword evidence="2" id="KW-1185">Reference proteome</keyword>
<dbReference type="InParanoid" id="J4H4J4"/>
<evidence type="ECO:0000313" key="1">
    <source>
        <dbReference type="EMBL" id="CCM05094.1"/>
    </source>
</evidence>
<dbReference type="Proteomes" id="UP000006352">
    <property type="component" value="Unassembled WGS sequence"/>
</dbReference>
<sequence length="430" mass="48510">MSDEILAYLWDDPPALAACGLTCRAWLPIARTQLFRVVRLKGDKSYSRFRALLKASPAVAHYVRKLDLSQKWASVKTDTRLECGWVELLLRLPRVEEVHLTGMNFHLTNKLWCGLRSRTPVLSIKALHLSNVPYVDSELQLFLSACSRLSVLHMHTTRSTVTFTGIARSLALVRWPLVSWYTMERSLSNVFSSGRSRPTPVWVPDALRLEDFAFHPIFGCAGVLSWLLSRACRPQTLSISSRTFSPEYTLLVNALLSQAGDSVHDLTLSIFNGFRPVSPSYPGLDSPNLKSNTGLETLRIDAPLDHEDNFWCQCWSGLQQVLSDIGPQHTKLRNLQLWICPSQLDDAKRDWSIIDLLLSQIASHRPNLVVTLSLCPPSYPRGRRIAWMGDFATALLDGLPQLLAATRRVALLWTDSAAEYELLYEVVRTM</sequence>
<dbReference type="RefSeq" id="XP_012184377.1">
    <property type="nucleotide sequence ID" value="XM_012328987.1"/>
</dbReference>
<dbReference type="GeneID" id="24100005"/>
<accession>J4H4J4</accession>
<evidence type="ECO:0000313" key="2">
    <source>
        <dbReference type="Proteomes" id="UP000006352"/>
    </source>
</evidence>
<dbReference type="AlphaFoldDB" id="J4H4J4"/>
<dbReference type="EMBL" id="HE797179">
    <property type="protein sequence ID" value="CCM05094.1"/>
    <property type="molecule type" value="Genomic_DNA"/>
</dbReference>
<dbReference type="OrthoDB" id="2784794at2759"/>
<organism evidence="1 2">
    <name type="scientific">Fibroporia radiculosa</name>
    <dbReference type="NCBI Taxonomy" id="599839"/>
    <lineage>
        <taxon>Eukaryota</taxon>
        <taxon>Fungi</taxon>
        <taxon>Dikarya</taxon>
        <taxon>Basidiomycota</taxon>
        <taxon>Agaricomycotina</taxon>
        <taxon>Agaricomycetes</taxon>
        <taxon>Polyporales</taxon>
        <taxon>Fibroporiaceae</taxon>
        <taxon>Fibroporia</taxon>
    </lineage>
</organism>
<dbReference type="HOGENOM" id="CLU_036316_3_0_1"/>
<protein>
    <recommendedName>
        <fullName evidence="3">F-box domain-containing protein</fullName>
    </recommendedName>
</protein>
<proteinExistence type="predicted"/>
<evidence type="ECO:0008006" key="3">
    <source>
        <dbReference type="Google" id="ProtNLM"/>
    </source>
</evidence>
<reference evidence="1 2" key="1">
    <citation type="journal article" date="2012" name="Appl. Environ. Microbiol.">
        <title>Short-read sequencing for genomic analysis of the brown rot fungus Fibroporia radiculosa.</title>
        <authorList>
            <person name="Tang J.D."/>
            <person name="Perkins A.D."/>
            <person name="Sonstegard T.S."/>
            <person name="Schroeder S.G."/>
            <person name="Burgess S.C."/>
            <person name="Diehl S.V."/>
        </authorList>
    </citation>
    <scope>NUCLEOTIDE SEQUENCE [LARGE SCALE GENOMIC DNA]</scope>
    <source>
        <strain evidence="1 2">TFFH 294</strain>
    </source>
</reference>
<dbReference type="STRING" id="599839.J4H4J4"/>